<dbReference type="Pfam" id="PF24859">
    <property type="entry name" value="FdhE_central"/>
    <property type="match status" value="1"/>
</dbReference>
<evidence type="ECO:0000256" key="2">
    <source>
        <dbReference type="HAMAP-Rule" id="MF_00611"/>
    </source>
</evidence>
<dbReference type="PANTHER" id="PTHR37689">
    <property type="entry name" value="PROTEIN FDHE"/>
    <property type="match status" value="1"/>
</dbReference>
<dbReference type="GO" id="GO:0008199">
    <property type="term" value="F:ferric iron binding"/>
    <property type="evidence" value="ECO:0007669"/>
    <property type="project" value="TreeGrafter"/>
</dbReference>
<comment type="function">
    <text evidence="2">Necessary for formate dehydrogenase activity.</text>
</comment>
<dbReference type="NCBIfam" id="TIGR01562">
    <property type="entry name" value="FdhE"/>
    <property type="match status" value="1"/>
</dbReference>
<reference evidence="6 7" key="1">
    <citation type="submission" date="2017-08" db="EMBL/GenBank/DDBJ databases">
        <title>Infants hospitalized years apart are colonized by the same room-sourced microbial strains.</title>
        <authorList>
            <person name="Brooks B."/>
            <person name="Olm M.R."/>
            <person name="Firek B.A."/>
            <person name="Baker R."/>
            <person name="Thomas B.C."/>
            <person name="Morowitz M.J."/>
            <person name="Banfield J.F."/>
        </authorList>
    </citation>
    <scope>NUCLEOTIDE SEQUENCE [LARGE SCALE GENOMIC DNA]</scope>
    <source>
        <strain evidence="6">S2_005_002_R2_34</strain>
    </source>
</reference>
<dbReference type="InterPro" id="IPR006452">
    <property type="entry name" value="Formate_DH_accessory"/>
</dbReference>
<dbReference type="Gene3D" id="3.90.1670.10">
    <property type="entry name" value="FdhE-like domain"/>
    <property type="match status" value="1"/>
</dbReference>
<dbReference type="GO" id="GO:0005829">
    <property type="term" value="C:cytosol"/>
    <property type="evidence" value="ECO:0007669"/>
    <property type="project" value="TreeGrafter"/>
</dbReference>
<dbReference type="SUPFAM" id="SSF144020">
    <property type="entry name" value="FdhE-like"/>
    <property type="match status" value="1"/>
</dbReference>
<dbReference type="InterPro" id="IPR024064">
    <property type="entry name" value="FdhE-like_sf"/>
</dbReference>
<evidence type="ECO:0000259" key="3">
    <source>
        <dbReference type="Pfam" id="PF04216"/>
    </source>
</evidence>
<dbReference type="Pfam" id="PF04216">
    <property type="entry name" value="FdhE_N"/>
    <property type="match status" value="1"/>
</dbReference>
<comment type="caution">
    <text evidence="6">The sequence shown here is derived from an EMBL/GenBank/DDBJ whole genome shotgun (WGS) entry which is preliminary data.</text>
</comment>
<feature type="domain" description="FdhE N-terminal" evidence="3">
    <location>
        <begin position="21"/>
        <end position="184"/>
    </location>
</feature>
<dbReference type="InterPro" id="IPR056797">
    <property type="entry name" value="FdhE_central"/>
</dbReference>
<dbReference type="EMBL" id="QFPW01000014">
    <property type="protein sequence ID" value="PZQ47986.1"/>
    <property type="molecule type" value="Genomic_DNA"/>
</dbReference>
<dbReference type="PANTHER" id="PTHR37689:SF1">
    <property type="entry name" value="PROTEIN FDHE"/>
    <property type="match status" value="1"/>
</dbReference>
<evidence type="ECO:0000313" key="7">
    <source>
        <dbReference type="Proteomes" id="UP000249185"/>
    </source>
</evidence>
<protein>
    <recommendedName>
        <fullName evidence="2">Protein FdhE homolog</fullName>
    </recommendedName>
</protein>
<dbReference type="Pfam" id="PF24860">
    <property type="entry name" value="FdhE_C"/>
    <property type="match status" value="1"/>
</dbReference>
<dbReference type="GO" id="GO:0051604">
    <property type="term" value="P:protein maturation"/>
    <property type="evidence" value="ECO:0007669"/>
    <property type="project" value="TreeGrafter"/>
</dbReference>
<gene>
    <name evidence="2 6" type="primary">fdhE</name>
    <name evidence="6" type="ORF">DI556_15960</name>
</gene>
<name>A0A2W5N3L3_RHOSU</name>
<proteinExistence type="inferred from homology"/>
<evidence type="ECO:0000313" key="6">
    <source>
        <dbReference type="EMBL" id="PZQ47986.1"/>
    </source>
</evidence>
<dbReference type="AlphaFoldDB" id="A0A2W5N3L3"/>
<feature type="domain" description="FdhE C-terminal" evidence="5">
    <location>
        <begin position="226"/>
        <end position="302"/>
    </location>
</feature>
<evidence type="ECO:0000256" key="1">
    <source>
        <dbReference type="ARBA" id="ARBA00022490"/>
    </source>
</evidence>
<dbReference type="HAMAP" id="MF_00611">
    <property type="entry name" value="FdeH"/>
    <property type="match status" value="1"/>
</dbReference>
<accession>A0A2W5N3L3</accession>
<sequence>MPPSPEIAPEPSRIGVIAEAPFVIPPDPVALFARRAKRFAFLAETSRLGPYLRFLSDLAASQARLAADLPAPPGIPADQVARARAAALPPIDGATLARSEALHATIAALLDGAGAIPQPEPARAALERARAAAPAERERMVLNLVAATVPVEEAAAHLYVAAGLQLHASRLAAGLDAAGLVPVGTGVCPCCGGRPASSVIMALPRIEGARYAACATCQTLWNEVRVKCLACGSTKGIGYRGLGEGETVIKAEVCDACHSWVKVLYQTKDAGLEAIADDVASLGLDALMRETEWRRAGFDPFLIGY</sequence>
<keyword evidence="1 2" id="KW-0963">Cytoplasm</keyword>
<dbReference type="InterPro" id="IPR056774">
    <property type="entry name" value="FdhE_N"/>
</dbReference>
<comment type="subcellular location">
    <subcellularLocation>
        <location evidence="2">Cytoplasm</location>
    </subcellularLocation>
</comment>
<dbReference type="InterPro" id="IPR056796">
    <property type="entry name" value="FdhE_C"/>
</dbReference>
<dbReference type="Proteomes" id="UP000249185">
    <property type="component" value="Unassembled WGS sequence"/>
</dbReference>
<dbReference type="PIRSF" id="PIRSF018296">
    <property type="entry name" value="Format_dh_formtn"/>
    <property type="match status" value="1"/>
</dbReference>
<feature type="domain" description="FdhE central" evidence="4">
    <location>
        <begin position="187"/>
        <end position="225"/>
    </location>
</feature>
<evidence type="ECO:0000259" key="5">
    <source>
        <dbReference type="Pfam" id="PF24860"/>
    </source>
</evidence>
<comment type="similarity">
    <text evidence="2">Belongs to the FdhE family.</text>
</comment>
<evidence type="ECO:0000259" key="4">
    <source>
        <dbReference type="Pfam" id="PF24859"/>
    </source>
</evidence>
<dbReference type="CDD" id="cd16341">
    <property type="entry name" value="FdhE"/>
    <property type="match status" value="1"/>
</dbReference>
<organism evidence="6 7">
    <name type="scientific">Rhodovulum sulfidophilum</name>
    <name type="common">Rhodobacter sulfidophilus</name>
    <dbReference type="NCBI Taxonomy" id="35806"/>
    <lineage>
        <taxon>Bacteria</taxon>
        <taxon>Pseudomonadati</taxon>
        <taxon>Pseudomonadota</taxon>
        <taxon>Alphaproteobacteria</taxon>
        <taxon>Rhodobacterales</taxon>
        <taxon>Paracoccaceae</taxon>
        <taxon>Rhodovulum</taxon>
    </lineage>
</organism>